<reference evidence="9" key="1">
    <citation type="submission" date="2016-10" db="EMBL/GenBank/DDBJ databases">
        <authorList>
            <person name="Varghese N."/>
            <person name="Submissions S."/>
        </authorList>
    </citation>
    <scope>NUCLEOTIDE SEQUENCE [LARGE SCALE GENOMIC DNA]</scope>
    <source>
        <strain evidence="9">DSM 25811 / CCM 8410 / LMG 26954 / E90</strain>
    </source>
</reference>
<feature type="active site" description="Proton acceptor" evidence="4">
    <location>
        <position position="53"/>
    </location>
</feature>
<dbReference type="Gene3D" id="2.60.120.200">
    <property type="match status" value="1"/>
</dbReference>
<dbReference type="InterPro" id="IPR023296">
    <property type="entry name" value="Glyco_hydro_beta-prop_sf"/>
</dbReference>
<dbReference type="SUPFAM" id="SSF75005">
    <property type="entry name" value="Arabinanase/levansucrase/invertase"/>
    <property type="match status" value="1"/>
</dbReference>
<dbReference type="GO" id="GO:0005975">
    <property type="term" value="P:carbohydrate metabolic process"/>
    <property type="evidence" value="ECO:0007669"/>
    <property type="project" value="InterPro"/>
</dbReference>
<protein>
    <submittedName>
        <fullName evidence="8">Beta-xylosidase</fullName>
    </submittedName>
</protein>
<evidence type="ECO:0000313" key="9">
    <source>
        <dbReference type="Proteomes" id="UP000198757"/>
    </source>
</evidence>
<dbReference type="Pfam" id="PF04616">
    <property type="entry name" value="Glyco_hydro_43"/>
    <property type="match status" value="1"/>
</dbReference>
<dbReference type="GO" id="GO:0004553">
    <property type="term" value="F:hydrolase activity, hydrolyzing O-glycosyl compounds"/>
    <property type="evidence" value="ECO:0007669"/>
    <property type="project" value="InterPro"/>
</dbReference>
<feature type="domain" description="Beta-xylosidase C-terminal Concanavalin A-like" evidence="7">
    <location>
        <begin position="351"/>
        <end position="559"/>
    </location>
</feature>
<accession>A0A1G6S512</accession>
<dbReference type="CDD" id="cd09001">
    <property type="entry name" value="GH43_FsAxh1-like"/>
    <property type="match status" value="1"/>
</dbReference>
<keyword evidence="2 6" id="KW-0378">Hydrolase</keyword>
<dbReference type="PANTHER" id="PTHR42812">
    <property type="entry name" value="BETA-XYLOSIDASE"/>
    <property type="match status" value="1"/>
</dbReference>
<keyword evidence="3 6" id="KW-0326">Glycosidase</keyword>
<evidence type="ECO:0000256" key="2">
    <source>
        <dbReference type="ARBA" id="ARBA00022801"/>
    </source>
</evidence>
<dbReference type="InterPro" id="IPR051795">
    <property type="entry name" value="Glycosyl_Hydrlase_43"/>
</dbReference>
<name>A0A1G6S512_NIADE</name>
<evidence type="ECO:0000259" key="7">
    <source>
        <dbReference type="Pfam" id="PF17851"/>
    </source>
</evidence>
<keyword evidence="9" id="KW-1185">Reference proteome</keyword>
<dbReference type="Proteomes" id="UP000198757">
    <property type="component" value="Unassembled WGS sequence"/>
</dbReference>
<evidence type="ECO:0000256" key="4">
    <source>
        <dbReference type="PIRSR" id="PIRSR606710-1"/>
    </source>
</evidence>
<dbReference type="InterPro" id="IPR041542">
    <property type="entry name" value="GH43_C2"/>
</dbReference>
<dbReference type="Pfam" id="PF17851">
    <property type="entry name" value="GH43_C2"/>
    <property type="match status" value="1"/>
</dbReference>
<dbReference type="SUPFAM" id="SSF49899">
    <property type="entry name" value="Concanavalin A-like lectins/glucanases"/>
    <property type="match status" value="1"/>
</dbReference>
<feature type="active site" description="Proton donor" evidence="4">
    <location>
        <position position="224"/>
    </location>
</feature>
<dbReference type="PANTHER" id="PTHR42812:SF12">
    <property type="entry name" value="BETA-XYLOSIDASE-RELATED"/>
    <property type="match status" value="1"/>
</dbReference>
<dbReference type="EMBL" id="FMZO01000006">
    <property type="protein sequence ID" value="SDD11938.1"/>
    <property type="molecule type" value="Genomic_DNA"/>
</dbReference>
<proteinExistence type="inferred from homology"/>
<dbReference type="InterPro" id="IPR013320">
    <property type="entry name" value="ConA-like_dom_sf"/>
</dbReference>
<gene>
    <name evidence="8" type="ORF">SAMN04487894_10696</name>
</gene>
<dbReference type="AlphaFoldDB" id="A0A1G6S512"/>
<dbReference type="Gene3D" id="2.115.10.20">
    <property type="entry name" value="Glycosyl hydrolase domain, family 43"/>
    <property type="match status" value="1"/>
</dbReference>
<dbReference type="InterPro" id="IPR006710">
    <property type="entry name" value="Glyco_hydro_43"/>
</dbReference>
<evidence type="ECO:0000256" key="5">
    <source>
        <dbReference type="PIRSR" id="PIRSR606710-2"/>
    </source>
</evidence>
<organism evidence="8 9">
    <name type="scientific">Niabella drilacis (strain DSM 25811 / CCM 8410 / CCUG 62505 / LMG 26954 / E90)</name>
    <dbReference type="NCBI Taxonomy" id="1285928"/>
    <lineage>
        <taxon>Bacteria</taxon>
        <taxon>Pseudomonadati</taxon>
        <taxon>Bacteroidota</taxon>
        <taxon>Chitinophagia</taxon>
        <taxon>Chitinophagales</taxon>
        <taxon>Chitinophagaceae</taxon>
        <taxon>Niabella</taxon>
    </lineage>
</organism>
<dbReference type="STRING" id="1285928.SAMN04487894_10696"/>
<feature type="site" description="Important for catalytic activity, responsible for pKa modulation of the active site Glu and correct orientation of both the proton donor and substrate" evidence="5">
    <location>
        <position position="165"/>
    </location>
</feature>
<evidence type="ECO:0000256" key="1">
    <source>
        <dbReference type="ARBA" id="ARBA00009865"/>
    </source>
</evidence>
<sequence length="561" mass="63428">MTKGYFAVLAVVIYLSCRPLLSEAQEKKDPGIWVADRSNGTYKNPVLFADYSDPDVIRVGDDYYMTASSFNCVPGLPILHSKDLVNWQIINYALDDLYLPGVPPDFFNRPQHGKGVWAPCIRFHKGEYMIYWGDPDFGIYRVTTKNIRGKWDKPVLVLPGKGRIDPSPFFDDNGKVYLVHAWAGSRAGLNSIMTVCELNKEGTKVISNQSLIFDGNDGINHTVEGGKFYKKDSYYYLLAPAGGVVNGWEIALRSRSIYGPYEVKKVLAQGTTAINGPHQGGLVDTKTGEWWFLHFQDKGPYGRILHLQPVHWKDGWPVMGINDHDYCGEPVITYRKPDVGHRNSIEVPATSDEFNKPGLGLQWSWHANPQQSWGFPSSNGYIRLYGQYYPEGYTNFWDLPNLLLQKLPAPAFTATMKLTAVLQNEGDMAGLIMMGWDYSYIALRKTAAGYAVVQTICNDAEQQHTEKETGNSILKNFKPEVRYNYQTKLERATIFLKVAVEEGARCTFYYSLDGNRFEKVGTPFQAKQGKWIGAKTGMFTLNQQPGSPRSWMDVDWFRIGK</sequence>
<evidence type="ECO:0000256" key="6">
    <source>
        <dbReference type="RuleBase" id="RU361187"/>
    </source>
</evidence>
<evidence type="ECO:0000256" key="3">
    <source>
        <dbReference type="ARBA" id="ARBA00023295"/>
    </source>
</evidence>
<dbReference type="RefSeq" id="WP_218127749.1">
    <property type="nucleotide sequence ID" value="NZ_FMZO01000006.1"/>
</dbReference>
<evidence type="ECO:0000313" key="8">
    <source>
        <dbReference type="EMBL" id="SDD11938.1"/>
    </source>
</evidence>
<comment type="similarity">
    <text evidence="1 6">Belongs to the glycosyl hydrolase 43 family.</text>
</comment>